<dbReference type="EMBL" id="LSYS01006362">
    <property type="protein sequence ID" value="OPJ75388.1"/>
    <property type="molecule type" value="Genomic_DNA"/>
</dbReference>
<dbReference type="AlphaFoldDB" id="A0A1V4JT73"/>
<dbReference type="Proteomes" id="UP000190648">
    <property type="component" value="Unassembled WGS sequence"/>
</dbReference>
<accession>A0A1V4JT73</accession>
<comment type="caution">
    <text evidence="2">The sequence shown here is derived from an EMBL/GenBank/DDBJ whole genome shotgun (WGS) entry which is preliminary data.</text>
</comment>
<gene>
    <name evidence="2" type="ORF">AV530_014015</name>
</gene>
<reference evidence="2 3" key="1">
    <citation type="submission" date="2016-02" db="EMBL/GenBank/DDBJ databases">
        <title>Band-tailed pigeon sequencing and assembly.</title>
        <authorList>
            <person name="Soares A.E."/>
            <person name="Novak B.J."/>
            <person name="Rice E.S."/>
            <person name="O'Connell B."/>
            <person name="Chang D."/>
            <person name="Weber S."/>
            <person name="Shapiro B."/>
        </authorList>
    </citation>
    <scope>NUCLEOTIDE SEQUENCE [LARGE SCALE GENOMIC DNA]</scope>
    <source>
        <strain evidence="2">BTP2013</strain>
        <tissue evidence="2">Blood</tissue>
    </source>
</reference>
<evidence type="ECO:0000313" key="2">
    <source>
        <dbReference type="EMBL" id="OPJ75388.1"/>
    </source>
</evidence>
<keyword evidence="1" id="KW-0472">Membrane</keyword>
<name>A0A1V4JT73_PATFA</name>
<organism evidence="2 3">
    <name type="scientific">Patagioenas fasciata monilis</name>
    <dbReference type="NCBI Taxonomy" id="372326"/>
    <lineage>
        <taxon>Eukaryota</taxon>
        <taxon>Metazoa</taxon>
        <taxon>Chordata</taxon>
        <taxon>Craniata</taxon>
        <taxon>Vertebrata</taxon>
        <taxon>Euteleostomi</taxon>
        <taxon>Archelosauria</taxon>
        <taxon>Archosauria</taxon>
        <taxon>Dinosauria</taxon>
        <taxon>Saurischia</taxon>
        <taxon>Theropoda</taxon>
        <taxon>Coelurosauria</taxon>
        <taxon>Aves</taxon>
        <taxon>Neognathae</taxon>
        <taxon>Neoaves</taxon>
        <taxon>Columbimorphae</taxon>
        <taxon>Columbiformes</taxon>
        <taxon>Columbidae</taxon>
        <taxon>Patagioenas</taxon>
    </lineage>
</organism>
<sequence length="80" mass="8695">MGPRQVGRGRVAVRMCSRILLPVLILFPPSLSSVSMRLAVLVSLAELLIVLTFIALLLLLEALVRAMVVIGLLLYVLIAE</sequence>
<evidence type="ECO:0000256" key="1">
    <source>
        <dbReference type="SAM" id="Phobius"/>
    </source>
</evidence>
<keyword evidence="1" id="KW-0812">Transmembrane</keyword>
<keyword evidence="1" id="KW-1133">Transmembrane helix</keyword>
<feature type="transmembrane region" description="Helical" evidence="1">
    <location>
        <begin position="48"/>
        <end position="78"/>
    </location>
</feature>
<evidence type="ECO:0000313" key="3">
    <source>
        <dbReference type="Proteomes" id="UP000190648"/>
    </source>
</evidence>
<proteinExistence type="predicted"/>
<protein>
    <submittedName>
        <fullName evidence="2">Uncharacterized protein</fullName>
    </submittedName>
</protein>
<keyword evidence="3" id="KW-1185">Reference proteome</keyword>